<dbReference type="Proteomes" id="UP000033870">
    <property type="component" value="Unassembled WGS sequence"/>
</dbReference>
<feature type="transmembrane region" description="Helical" evidence="8">
    <location>
        <begin position="162"/>
        <end position="179"/>
    </location>
</feature>
<keyword evidence="7 8" id="KW-0472">Membrane</keyword>
<protein>
    <recommendedName>
        <fullName evidence="11">Glycosyltransferase RgtA/B/C/D-like domain-containing protein</fullName>
    </recommendedName>
</protein>
<name>A0A0G2ANZ2_9BACT</name>
<dbReference type="PANTHER" id="PTHR33908:SF11">
    <property type="entry name" value="MEMBRANE PROTEIN"/>
    <property type="match status" value="1"/>
</dbReference>
<dbReference type="STRING" id="1619044.UY92_C0001G0081"/>
<reference evidence="9 10" key="1">
    <citation type="journal article" date="2015" name="Nature">
        <title>rRNA introns, odd ribosomes, and small enigmatic genomes across a large radiation of phyla.</title>
        <authorList>
            <person name="Brown C.T."/>
            <person name="Hug L.A."/>
            <person name="Thomas B.C."/>
            <person name="Sharon I."/>
            <person name="Castelle C.J."/>
            <person name="Singh A."/>
            <person name="Wilkins M.J."/>
            <person name="Williams K.H."/>
            <person name="Banfield J.F."/>
        </authorList>
    </citation>
    <scope>NUCLEOTIDE SEQUENCE [LARGE SCALE GENOMIC DNA]</scope>
</reference>
<sequence>MLRARIKQIMAGILPGRQSGRSTWRNIEQARPVYWLVFLVIFGAFIYRAALGLYFFQDDFVWISRAKDFAADWRLIFSADISGFFMPVVHAYFVLAFRLFGLESGWYYAANIVLHGLNALLLFKLVDKAAKSRRTAIFSALFFLSFRYPMEAVVWISAVTELLSAGWLLGIGLAWVSYLESSKRRWYVVALILTLGFLFTKEWSALTVPFLALLGTWRLANSGAWNRANIRRLFVRLAPFLAVFAGYFCFEFFLQHQQSPLIAKGYYVVGWHAVPNIAGNFLLSFVPLTEAAHQYPRLWLTASAAALLAAAFIGVRSWRRRRDSAPALCASWIIIAFVPTSFFTWDPFISRYDYLPALGVAVFLAVVLNYFTFAKQAGLRFAAVFLAAAYIGINIFFISKMTRLYYAPVHAENKKFTEAVAAKLYSLKDAGTLGIYPNTPHKSFILPEVLQALFDIPRKNIRVLAPETPCPEATVCLRWDPETKAVGLSTALTAIAELENTL</sequence>
<dbReference type="GO" id="GO:0009103">
    <property type="term" value="P:lipopolysaccharide biosynthetic process"/>
    <property type="evidence" value="ECO:0007669"/>
    <property type="project" value="UniProtKB-ARBA"/>
</dbReference>
<keyword evidence="3" id="KW-0328">Glycosyltransferase</keyword>
<evidence type="ECO:0000256" key="7">
    <source>
        <dbReference type="ARBA" id="ARBA00023136"/>
    </source>
</evidence>
<evidence type="ECO:0000256" key="5">
    <source>
        <dbReference type="ARBA" id="ARBA00022692"/>
    </source>
</evidence>
<feature type="transmembrane region" description="Helical" evidence="8">
    <location>
        <begin position="233"/>
        <end position="254"/>
    </location>
</feature>
<feature type="transmembrane region" description="Helical" evidence="8">
    <location>
        <begin position="186"/>
        <end position="213"/>
    </location>
</feature>
<feature type="transmembrane region" description="Helical" evidence="8">
    <location>
        <begin position="379"/>
        <end position="398"/>
    </location>
</feature>
<dbReference type="PANTHER" id="PTHR33908">
    <property type="entry name" value="MANNOSYLTRANSFERASE YKCB-RELATED"/>
    <property type="match status" value="1"/>
</dbReference>
<keyword evidence="5 8" id="KW-0812">Transmembrane</keyword>
<dbReference type="AlphaFoldDB" id="A0A0G2ANZ2"/>
<keyword evidence="4" id="KW-0808">Transferase</keyword>
<feature type="transmembrane region" description="Helical" evidence="8">
    <location>
        <begin position="327"/>
        <end position="348"/>
    </location>
</feature>
<comment type="subcellular location">
    <subcellularLocation>
        <location evidence="1">Cell membrane</location>
        <topology evidence="1">Multi-pass membrane protein</topology>
    </subcellularLocation>
</comment>
<feature type="transmembrane region" description="Helical" evidence="8">
    <location>
        <begin position="77"/>
        <end position="100"/>
    </location>
</feature>
<evidence type="ECO:0000256" key="2">
    <source>
        <dbReference type="ARBA" id="ARBA00022475"/>
    </source>
</evidence>
<evidence type="ECO:0000256" key="6">
    <source>
        <dbReference type="ARBA" id="ARBA00022989"/>
    </source>
</evidence>
<dbReference type="GO" id="GO:0005886">
    <property type="term" value="C:plasma membrane"/>
    <property type="evidence" value="ECO:0007669"/>
    <property type="project" value="UniProtKB-SubCell"/>
</dbReference>
<dbReference type="EMBL" id="LCRX01000001">
    <property type="protein sequence ID" value="KKW43067.1"/>
    <property type="molecule type" value="Genomic_DNA"/>
</dbReference>
<feature type="transmembrane region" description="Helical" evidence="8">
    <location>
        <begin position="106"/>
        <end position="123"/>
    </location>
</feature>
<feature type="transmembrane region" description="Helical" evidence="8">
    <location>
        <begin position="266"/>
        <end position="286"/>
    </location>
</feature>
<evidence type="ECO:0000256" key="3">
    <source>
        <dbReference type="ARBA" id="ARBA00022676"/>
    </source>
</evidence>
<gene>
    <name evidence="9" type="ORF">UY92_C0001G0081</name>
</gene>
<evidence type="ECO:0008006" key="11">
    <source>
        <dbReference type="Google" id="ProtNLM"/>
    </source>
</evidence>
<proteinExistence type="predicted"/>
<evidence type="ECO:0000313" key="9">
    <source>
        <dbReference type="EMBL" id="KKW43067.1"/>
    </source>
</evidence>
<evidence type="ECO:0000256" key="1">
    <source>
        <dbReference type="ARBA" id="ARBA00004651"/>
    </source>
</evidence>
<keyword evidence="2" id="KW-1003">Cell membrane</keyword>
<evidence type="ECO:0000256" key="8">
    <source>
        <dbReference type="SAM" id="Phobius"/>
    </source>
</evidence>
<accession>A0A0G2ANZ2</accession>
<feature type="transmembrane region" description="Helical" evidence="8">
    <location>
        <begin position="298"/>
        <end position="315"/>
    </location>
</feature>
<dbReference type="GO" id="GO:0016763">
    <property type="term" value="F:pentosyltransferase activity"/>
    <property type="evidence" value="ECO:0007669"/>
    <property type="project" value="TreeGrafter"/>
</dbReference>
<dbReference type="InterPro" id="IPR050297">
    <property type="entry name" value="LipidA_mod_glycosyltrf_83"/>
</dbReference>
<evidence type="ECO:0000313" key="10">
    <source>
        <dbReference type="Proteomes" id="UP000033870"/>
    </source>
</evidence>
<keyword evidence="6 8" id="KW-1133">Transmembrane helix</keyword>
<feature type="transmembrane region" description="Helical" evidence="8">
    <location>
        <begin position="354"/>
        <end position="372"/>
    </location>
</feature>
<organism evidence="9 10">
    <name type="scientific">Candidatus Magasanikbacteria bacterium GW2011_GWA2_56_11</name>
    <dbReference type="NCBI Taxonomy" id="1619044"/>
    <lineage>
        <taxon>Bacteria</taxon>
        <taxon>Candidatus Magasanikiibacteriota</taxon>
    </lineage>
</organism>
<feature type="transmembrane region" description="Helical" evidence="8">
    <location>
        <begin position="33"/>
        <end position="56"/>
    </location>
</feature>
<evidence type="ECO:0000256" key="4">
    <source>
        <dbReference type="ARBA" id="ARBA00022679"/>
    </source>
</evidence>
<comment type="caution">
    <text evidence="9">The sequence shown here is derived from an EMBL/GenBank/DDBJ whole genome shotgun (WGS) entry which is preliminary data.</text>
</comment>